<dbReference type="InterPro" id="IPR044989">
    <property type="entry name" value="TAC1"/>
</dbReference>
<gene>
    <name evidence="5" type="ORF">OPV22_009386</name>
</gene>
<dbReference type="EMBL" id="JAQQAF010000003">
    <property type="protein sequence ID" value="KAJ8498834.1"/>
    <property type="molecule type" value="Genomic_DNA"/>
</dbReference>
<evidence type="ECO:0000256" key="2">
    <source>
        <dbReference type="ARBA" id="ARBA00025796"/>
    </source>
</evidence>
<keyword evidence="6" id="KW-1185">Reference proteome</keyword>
<evidence type="ECO:0000313" key="6">
    <source>
        <dbReference type="Proteomes" id="UP001222027"/>
    </source>
</evidence>
<name>A0AAV8PSH2_ENSVE</name>
<dbReference type="PANTHER" id="PTHR38366">
    <property type="entry name" value="NAD-DEPENDENT PROTEIN DEACETYLASE HST1-LIKE PROTEIN"/>
    <property type="match status" value="1"/>
</dbReference>
<feature type="compositionally biased region" description="Polar residues" evidence="4">
    <location>
        <begin position="315"/>
        <end position="326"/>
    </location>
</feature>
<protein>
    <recommendedName>
        <fullName evidence="3">Protein TILLER ANGLE CONTROL 1</fullName>
    </recommendedName>
</protein>
<reference evidence="5 6" key="1">
    <citation type="submission" date="2022-12" db="EMBL/GenBank/DDBJ databases">
        <title>Chromosome-scale assembly of the Ensete ventricosum genome.</title>
        <authorList>
            <person name="Dussert Y."/>
            <person name="Stocks J."/>
            <person name="Wendawek A."/>
            <person name="Woldeyes F."/>
            <person name="Nichols R.A."/>
            <person name="Borrell J.S."/>
        </authorList>
    </citation>
    <scope>NUCLEOTIDE SEQUENCE [LARGE SCALE GENOMIC DNA]</scope>
    <source>
        <strain evidence="6">cv. Maze</strain>
        <tissue evidence="5">Seeds</tissue>
    </source>
</reference>
<organism evidence="5 6">
    <name type="scientific">Ensete ventricosum</name>
    <name type="common">Abyssinian banana</name>
    <name type="synonym">Musa ensete</name>
    <dbReference type="NCBI Taxonomy" id="4639"/>
    <lineage>
        <taxon>Eukaryota</taxon>
        <taxon>Viridiplantae</taxon>
        <taxon>Streptophyta</taxon>
        <taxon>Embryophyta</taxon>
        <taxon>Tracheophyta</taxon>
        <taxon>Spermatophyta</taxon>
        <taxon>Magnoliopsida</taxon>
        <taxon>Liliopsida</taxon>
        <taxon>Zingiberales</taxon>
        <taxon>Musaceae</taxon>
        <taxon>Ensete</taxon>
    </lineage>
</organism>
<dbReference type="GO" id="GO:0001763">
    <property type="term" value="P:morphogenesis of a branching structure"/>
    <property type="evidence" value="ECO:0007669"/>
    <property type="project" value="InterPro"/>
</dbReference>
<evidence type="ECO:0000313" key="5">
    <source>
        <dbReference type="EMBL" id="KAJ8498834.1"/>
    </source>
</evidence>
<evidence type="ECO:0000256" key="4">
    <source>
        <dbReference type="SAM" id="MobiDB-lite"/>
    </source>
</evidence>
<evidence type="ECO:0000256" key="1">
    <source>
        <dbReference type="ARBA" id="ARBA00022604"/>
    </source>
</evidence>
<dbReference type="PANTHER" id="PTHR38366:SF1">
    <property type="entry name" value="PROTEIN TILLER ANGLE CONTROL 1"/>
    <property type="match status" value="1"/>
</dbReference>
<feature type="region of interest" description="Disordered" evidence="4">
    <location>
        <begin position="287"/>
        <end position="368"/>
    </location>
</feature>
<feature type="compositionally biased region" description="Basic and acidic residues" evidence="4">
    <location>
        <begin position="287"/>
        <end position="314"/>
    </location>
</feature>
<keyword evidence="1" id="KW-0341">Growth regulation</keyword>
<comment type="caution">
    <text evidence="5">The sequence shown here is derived from an EMBL/GenBank/DDBJ whole genome shotgun (WGS) entry which is preliminary data.</text>
</comment>
<feature type="compositionally biased region" description="Basic and acidic residues" evidence="4">
    <location>
        <begin position="350"/>
        <end position="359"/>
    </location>
</feature>
<evidence type="ECO:0000256" key="3">
    <source>
        <dbReference type="ARBA" id="ARBA00026138"/>
    </source>
</evidence>
<proteinExistence type="inferred from homology"/>
<sequence length="368" mass="41617">MQGVAQPAKAIIPFTSSCLPRLCISVRRNLLGLHVHDQVGRSSPVHCSYVLFFITLDGSWPPFHTITTVTYTWIAPFPPSPQYPDSKLAVWAFTLALPRFPREETMKIFDWMHRKLHPCSVKYAQVSQKRDVLGGDEEEKREVLFEGVMEKEALLLHDVLNGILTIGTLGHQDSFVSQPYPAQEDDLLQEEEENVADEVKGSAPAVAAAREPLPAIVVESFKFKLPVEAEVNRMEMAVQDVEEAEKIQELPLLKEDKEKRERGRTTLADLFAADAFVVNDPAENDVKRADDIVKQHANPERKKAQRDKKEEKRTPATTKAITNPNRKLQKLMTKMLKKKIHPEMAAADTQTKERNKEGSDGSGSRIYW</sequence>
<dbReference type="AlphaFoldDB" id="A0AAV8PSH2"/>
<dbReference type="Proteomes" id="UP001222027">
    <property type="component" value="Unassembled WGS sequence"/>
</dbReference>
<comment type="similarity">
    <text evidence="2">Belongs to the TAC family.</text>
</comment>
<accession>A0AAV8PSH2</accession>